<dbReference type="InterPro" id="IPR034197">
    <property type="entry name" value="Peptidases_S8_3"/>
</dbReference>
<feature type="domain" description="Inhibitor I9" evidence="13">
    <location>
        <begin position="41"/>
        <end position="120"/>
    </location>
</feature>
<feature type="domain" description="Peptidase S8/S53" evidence="12">
    <location>
        <begin position="882"/>
        <end position="1333"/>
    </location>
</feature>
<evidence type="ECO:0000256" key="11">
    <source>
        <dbReference type="PROSITE-ProRule" id="PRU01240"/>
    </source>
</evidence>
<evidence type="ECO:0000256" key="7">
    <source>
        <dbReference type="ARBA" id="ARBA00022729"/>
    </source>
</evidence>
<comment type="similarity">
    <text evidence="3 11">Belongs to the peptidase S8 family.</text>
</comment>
<dbReference type="Pfam" id="PF00082">
    <property type="entry name" value="Peptidase_S8"/>
    <property type="match status" value="2"/>
</dbReference>
<feature type="active site" description="Charge relay system" evidence="10 11">
    <location>
        <position position="231"/>
    </location>
</feature>
<dbReference type="PROSITE" id="PS51892">
    <property type="entry name" value="SUBTILASE"/>
    <property type="match status" value="2"/>
</dbReference>
<dbReference type="PANTHER" id="PTHR10795">
    <property type="entry name" value="PROPROTEIN CONVERTASE SUBTILISIN/KEXIN"/>
    <property type="match status" value="1"/>
</dbReference>
<accession>A0A5E4EXJ7</accession>
<dbReference type="Pfam" id="PF17766">
    <property type="entry name" value="fn3_6"/>
    <property type="match status" value="2"/>
</dbReference>
<dbReference type="InterPro" id="IPR037045">
    <property type="entry name" value="S8pro/Inhibitor_I9_sf"/>
</dbReference>
<dbReference type="InterPro" id="IPR045051">
    <property type="entry name" value="SBT"/>
</dbReference>
<dbReference type="GO" id="GO:0009609">
    <property type="term" value="P:response to symbiotic bacterium"/>
    <property type="evidence" value="ECO:0007669"/>
    <property type="project" value="UniProtKB-ARBA"/>
</dbReference>
<dbReference type="FunFam" id="2.60.40.2310:FF:000001">
    <property type="entry name" value="Subtilisin-like protease SBT1.5"/>
    <property type="match status" value="2"/>
</dbReference>
<keyword evidence="5" id="KW-0964">Secreted</keyword>
<dbReference type="InterPro" id="IPR000209">
    <property type="entry name" value="Peptidase_S8/S53_dom"/>
</dbReference>
<evidence type="ECO:0000256" key="6">
    <source>
        <dbReference type="ARBA" id="ARBA00022670"/>
    </source>
</evidence>
<feature type="active site" description="Charge relay system" evidence="11">
    <location>
        <position position="967"/>
    </location>
</feature>
<keyword evidence="9 11" id="KW-0720">Serine protease</keyword>
<feature type="active site" description="Charge relay system" evidence="11">
    <location>
        <position position="891"/>
    </location>
</feature>
<dbReference type="GO" id="GO:0009610">
    <property type="term" value="P:response to symbiotic fungus"/>
    <property type="evidence" value="ECO:0007669"/>
    <property type="project" value="UniProtKB-ARBA"/>
</dbReference>
<dbReference type="GO" id="GO:0006508">
    <property type="term" value="P:proteolysis"/>
    <property type="evidence" value="ECO:0007669"/>
    <property type="project" value="UniProtKB-KW"/>
</dbReference>
<gene>
    <name evidence="15" type="ORF">ALMOND_2B021996</name>
</gene>
<dbReference type="CDD" id="cd02120">
    <property type="entry name" value="PA_subtilisin_like"/>
    <property type="match status" value="2"/>
</dbReference>
<keyword evidence="4" id="KW-0052">Apoplast</keyword>
<evidence type="ECO:0000313" key="15">
    <source>
        <dbReference type="EMBL" id="VVA19221.1"/>
    </source>
</evidence>
<dbReference type="InterPro" id="IPR023828">
    <property type="entry name" value="Peptidase_S8_Ser-AS"/>
</dbReference>
<feature type="domain" description="Peptidase S8/S53" evidence="12">
    <location>
        <begin position="145"/>
        <end position="598"/>
    </location>
</feature>
<dbReference type="FunFam" id="3.40.50.200:FF:000006">
    <property type="entry name" value="Subtilisin-like protease SBT1.5"/>
    <property type="match status" value="2"/>
</dbReference>
<dbReference type="PROSITE" id="PS00138">
    <property type="entry name" value="SUBTILASE_SER"/>
    <property type="match status" value="2"/>
</dbReference>
<feature type="active site" description="Charge relay system" evidence="11">
    <location>
        <position position="1295"/>
    </location>
</feature>
<feature type="domain" description="Subtilisin-like protease fibronectin type-III" evidence="14">
    <location>
        <begin position="1409"/>
        <end position="1504"/>
    </location>
</feature>
<dbReference type="Gramene" id="VVA19221">
    <property type="protein sequence ID" value="VVA19221"/>
    <property type="gene ID" value="Prudul26B021996"/>
</dbReference>
<proteinExistence type="inferred from homology"/>
<dbReference type="FunCoup" id="A0A5E4EXJ7">
    <property type="interactions" value="286"/>
</dbReference>
<evidence type="ECO:0000256" key="1">
    <source>
        <dbReference type="ARBA" id="ARBA00002076"/>
    </source>
</evidence>
<protein>
    <submittedName>
        <fullName evidence="15">PREDICTED: subtilisin</fullName>
    </submittedName>
</protein>
<dbReference type="InterPro" id="IPR041469">
    <property type="entry name" value="Subtilisin-like_FN3"/>
</dbReference>
<feature type="active site" description="Charge relay system" evidence="10 11">
    <location>
        <position position="154"/>
    </location>
</feature>
<dbReference type="Gene3D" id="3.30.70.80">
    <property type="entry name" value="Peptidase S8 propeptide/proteinase inhibitor I9"/>
    <property type="match status" value="2"/>
</dbReference>
<sequence>MASLLLKKMSNKVSVFVTFNIFLVFCTQNTMIRTVHANSKVHIVYMGEKHHHDPEVVTSLHHDMLASVFGCKEAAYDSMVYSYKHGFSGFAAKVTESQAQKIAELPGVIRVMPSHFYSLQTTRSWDYLGLSPSSPTNLLHDTNLGDGIVIGLLDTGIWPESKVFNDEGLGPIPNQWKGQCVSGESFNASADCNKKLIGAKWYIDGFLAENKQPFNTTDSPDFLSPRDVFGHGTHTSTIAGGSFVYNASYRGLGLGSVRGGAPRARLAMYKVCWNVPRGQCSSADILKAFDDAIHDGVDVISVSLGTQLPLFSEVDDRDTISIGSFHAVAKGIPVVCGAANEGPSAYTVENTAPWILTVAATTIDRSFPTPITLGNNLTILGQAIFAGKEVGFTGLVYPENPGLIPSLAGVCESLLLNNTPVAGNVVLCFTTVASRTPVATAVSSVRAAGGVGVIVAKSPGDVLGPCSNEFPCIEVDYELGTQILFYIRSTRSPTVKLSPSATLVGKPVSTKVATFSSRGPNSIAPAILKPDIAAPGVSILAGSSPYDSFMDGGFALHSGTSMATPHVSGIVALLKALHSNWSPAAIRSALVTTVWKTDPFGDPISAEGTLQKLADPFDYGGGLVSPNKAADPGLIYDIGTDDYINYLCAVGYNISAISQLVGQATACPIITPSILDVNLPSITIPNLRKSITLTQSVTNVGPVNSIYKAQIDPPPGIKVSVKPDTLVFNSTVKTISFMVAVSTTYQVNTAYFFGSLTWRDGVHDVTSPISLFDKESFQVHIVYLGEKKNDDPASTKKFHHQMLTTLLGSKEAAYRSIIYSYKHGFSGFAARLTESQAEAIAEFPGVVQVIRNRIHKLHTTRSWDFIGIHQHLSGNLLTKSMGKGTIIGLIDSGVWPESKSFNDEGMDPIPTHWKGICQQGEHFNSTNCNRKIIGARWFGKGAIEHFKNLNRTNTLMDFQSPRDGIGHGTHTASTAAGYFVKRANYRGLASGLARGGAPLAHLAIYKACWAFEGCTDADLLKAFDKAIHDGVDILSLSVGNVTPLFSYVDQRDSIAIGSFHATAKGITVVCSAGNDGPISQTIVNTAPWLITVAATTIDRVFPTAITLGNNHTLWGQSIDIEKHKHGFVGIIYSERIALDRTNDSAKDCQPGSLNATLASGKIVLCFSKSDQQDIQSASNTVQEAGGVGLIFAQFPNDGLASCDIPCIRVGYEVGTQILSYIRKARFPIAKLSDPKTVIGKWASPRVASFSARGPSSMTPEVLKPDIAAPGVDIIAAFRPRDTKHSNGYALLSGTSMACPHVAGIAALIKSAHPNWSPSAIKSALVTTASQTGTDGTSISAEGLTRKEADPFDIGGGHVDPNKAIDPGLIFDASTEDYIKFLCSLGYSIDSITRLTKTNINCITKTNGVNLNLPSITIPNLKRTATVTRTVTNVGHINSKYKALVQAPPGIKMTVEPQTLSFNITTQILPFKVIFFTTQKLHGDYKFGSLTWTDGEHLVRSPIAIRVIGFESYNDV</sequence>
<evidence type="ECO:0000256" key="5">
    <source>
        <dbReference type="ARBA" id="ARBA00022525"/>
    </source>
</evidence>
<evidence type="ECO:0000256" key="8">
    <source>
        <dbReference type="ARBA" id="ARBA00022801"/>
    </source>
</evidence>
<comment type="function">
    <text evidence="1">Required for arbuscular mycorrhiza (AM) development during AM symbiosis with AM fungi (e.g. Glomeromycota intraradices).</text>
</comment>
<reference evidence="16" key="1">
    <citation type="journal article" date="2020" name="Plant J.">
        <title>Transposons played a major role in the diversification between the closely related almond and peach genomes: results from the almond genome sequence.</title>
        <authorList>
            <person name="Alioto T."/>
            <person name="Alexiou K.G."/>
            <person name="Bardil A."/>
            <person name="Barteri F."/>
            <person name="Castanera R."/>
            <person name="Cruz F."/>
            <person name="Dhingra A."/>
            <person name="Duval H."/>
            <person name="Fernandez I Marti A."/>
            <person name="Frias L."/>
            <person name="Galan B."/>
            <person name="Garcia J.L."/>
            <person name="Howad W."/>
            <person name="Gomez-Garrido J."/>
            <person name="Gut M."/>
            <person name="Julca I."/>
            <person name="Morata J."/>
            <person name="Puigdomenech P."/>
            <person name="Ribeca P."/>
            <person name="Rubio Cabetas M.J."/>
            <person name="Vlasova A."/>
            <person name="Wirthensohn M."/>
            <person name="Garcia-Mas J."/>
            <person name="Gabaldon T."/>
            <person name="Casacuberta J.M."/>
            <person name="Arus P."/>
        </authorList>
    </citation>
    <scope>NUCLEOTIDE SEQUENCE [LARGE SCALE GENOMIC DNA]</scope>
    <source>
        <strain evidence="16">cv. Texas</strain>
    </source>
</reference>
<evidence type="ECO:0000256" key="4">
    <source>
        <dbReference type="ARBA" id="ARBA00022523"/>
    </source>
</evidence>
<evidence type="ECO:0000256" key="9">
    <source>
        <dbReference type="ARBA" id="ARBA00022825"/>
    </source>
</evidence>
<dbReference type="Gene3D" id="3.50.30.30">
    <property type="match status" value="2"/>
</dbReference>
<organism evidence="15 16">
    <name type="scientific">Prunus dulcis</name>
    <name type="common">Almond</name>
    <name type="synonym">Amygdalus dulcis</name>
    <dbReference type="NCBI Taxonomy" id="3755"/>
    <lineage>
        <taxon>Eukaryota</taxon>
        <taxon>Viridiplantae</taxon>
        <taxon>Streptophyta</taxon>
        <taxon>Embryophyta</taxon>
        <taxon>Tracheophyta</taxon>
        <taxon>Spermatophyta</taxon>
        <taxon>Magnoliopsida</taxon>
        <taxon>eudicotyledons</taxon>
        <taxon>Gunneridae</taxon>
        <taxon>Pentapetalae</taxon>
        <taxon>rosids</taxon>
        <taxon>fabids</taxon>
        <taxon>Rosales</taxon>
        <taxon>Rosaceae</taxon>
        <taxon>Amygdaloideae</taxon>
        <taxon>Amygdaleae</taxon>
        <taxon>Prunus</taxon>
    </lineage>
</organism>
<evidence type="ECO:0000256" key="3">
    <source>
        <dbReference type="ARBA" id="ARBA00011073"/>
    </source>
</evidence>
<dbReference type="FunFam" id="3.30.70.80:FF:000002">
    <property type="entry name" value="Subtilisin-like protease SBT5.3"/>
    <property type="match status" value="2"/>
</dbReference>
<dbReference type="InterPro" id="IPR015500">
    <property type="entry name" value="Peptidase_S8_subtilisin-rel"/>
</dbReference>
<dbReference type="OMA" id="CEPGEDF"/>
<comment type="subcellular location">
    <subcellularLocation>
        <location evidence="2">Secreted</location>
        <location evidence="2">Extracellular space</location>
        <location evidence="2">Apoplast</location>
    </subcellularLocation>
</comment>
<evidence type="ECO:0000259" key="12">
    <source>
        <dbReference type="Pfam" id="PF00082"/>
    </source>
</evidence>
<evidence type="ECO:0000313" key="16">
    <source>
        <dbReference type="Proteomes" id="UP000327085"/>
    </source>
</evidence>
<dbReference type="GO" id="GO:0048046">
    <property type="term" value="C:apoplast"/>
    <property type="evidence" value="ECO:0007669"/>
    <property type="project" value="UniProtKB-SubCell"/>
</dbReference>
<dbReference type="InterPro" id="IPR036852">
    <property type="entry name" value="Peptidase_S8/S53_dom_sf"/>
</dbReference>
<dbReference type="Pfam" id="PF05922">
    <property type="entry name" value="Inhibitor_I9"/>
    <property type="match status" value="2"/>
</dbReference>
<dbReference type="Proteomes" id="UP000327085">
    <property type="component" value="Chromosome 5"/>
</dbReference>
<dbReference type="FunFam" id="3.50.30.30:FF:000005">
    <property type="entry name" value="subtilisin-like protease SBT1.5"/>
    <property type="match status" value="2"/>
</dbReference>
<keyword evidence="8 11" id="KW-0378">Hydrolase</keyword>
<evidence type="ECO:0000259" key="14">
    <source>
        <dbReference type="Pfam" id="PF17766"/>
    </source>
</evidence>
<dbReference type="Gene3D" id="3.40.50.200">
    <property type="entry name" value="Peptidase S8/S53 domain"/>
    <property type="match status" value="2"/>
</dbReference>
<dbReference type="InParanoid" id="A0A5E4EXJ7"/>
<evidence type="ECO:0000256" key="10">
    <source>
        <dbReference type="PIRSR" id="PIRSR615500-1"/>
    </source>
</evidence>
<feature type="active site" description="Charge relay system" evidence="10 11">
    <location>
        <position position="561"/>
    </location>
</feature>
<dbReference type="Gene3D" id="2.60.40.2310">
    <property type="match status" value="2"/>
</dbReference>
<evidence type="ECO:0000259" key="13">
    <source>
        <dbReference type="Pfam" id="PF05922"/>
    </source>
</evidence>
<feature type="domain" description="Subtilisin-like protease fibronectin type-III" evidence="14">
    <location>
        <begin position="676"/>
        <end position="770"/>
    </location>
</feature>
<feature type="domain" description="Inhibitor I9" evidence="13">
    <location>
        <begin position="779"/>
        <end position="858"/>
    </location>
</feature>
<dbReference type="GO" id="GO:0004252">
    <property type="term" value="F:serine-type endopeptidase activity"/>
    <property type="evidence" value="ECO:0007669"/>
    <property type="project" value="UniProtKB-UniRule"/>
</dbReference>
<dbReference type="EMBL" id="CABIKO010000035">
    <property type="protein sequence ID" value="VVA19221.1"/>
    <property type="molecule type" value="Genomic_DNA"/>
</dbReference>
<dbReference type="SUPFAM" id="SSF52743">
    <property type="entry name" value="Subtilisin-like"/>
    <property type="match status" value="2"/>
</dbReference>
<evidence type="ECO:0000256" key="2">
    <source>
        <dbReference type="ARBA" id="ARBA00004271"/>
    </source>
</evidence>
<name>A0A5E4EXJ7_PRUDU</name>
<dbReference type="InterPro" id="IPR010259">
    <property type="entry name" value="S8pro/Inhibitor_I9"/>
</dbReference>
<keyword evidence="6 11" id="KW-0645">Protease</keyword>
<keyword evidence="7" id="KW-0732">Signal</keyword>
<dbReference type="PRINTS" id="PR00723">
    <property type="entry name" value="SUBTILISIN"/>
</dbReference>
<dbReference type="CDD" id="cd04852">
    <property type="entry name" value="Peptidases_S8_3"/>
    <property type="match status" value="2"/>
</dbReference>